<organism evidence="1 2">
    <name type="scientific">Araneus ventricosus</name>
    <name type="common">Orbweaver spider</name>
    <name type="synonym">Epeira ventricosa</name>
    <dbReference type="NCBI Taxonomy" id="182803"/>
    <lineage>
        <taxon>Eukaryota</taxon>
        <taxon>Metazoa</taxon>
        <taxon>Ecdysozoa</taxon>
        <taxon>Arthropoda</taxon>
        <taxon>Chelicerata</taxon>
        <taxon>Arachnida</taxon>
        <taxon>Araneae</taxon>
        <taxon>Araneomorphae</taxon>
        <taxon>Entelegynae</taxon>
        <taxon>Araneoidea</taxon>
        <taxon>Araneidae</taxon>
        <taxon>Araneus</taxon>
    </lineage>
</organism>
<name>A0A4Y2MQQ1_ARAVE</name>
<dbReference type="EMBL" id="BGPR01007706">
    <property type="protein sequence ID" value="GBN28892.1"/>
    <property type="molecule type" value="Genomic_DNA"/>
</dbReference>
<gene>
    <name evidence="1" type="ORF">AVEN_69179_1</name>
</gene>
<comment type="caution">
    <text evidence="1">The sequence shown here is derived from an EMBL/GenBank/DDBJ whole genome shotgun (WGS) entry which is preliminary data.</text>
</comment>
<protein>
    <submittedName>
        <fullName evidence="1">Uncharacterized protein</fullName>
    </submittedName>
</protein>
<evidence type="ECO:0000313" key="1">
    <source>
        <dbReference type="EMBL" id="GBN28892.1"/>
    </source>
</evidence>
<sequence length="120" mass="13864">MEMQITALLLSLRRCTSSELENSCPLSKHFIRGKSYMRRDQGNRLVVEVPECDVLKENLAQSKQNMTSQRSVKQRTARSEAPNLWYAYRWGYAKEMGILENTVGNYGNKKTRGIEKVAEF</sequence>
<proteinExistence type="predicted"/>
<accession>A0A4Y2MQQ1</accession>
<reference evidence="1 2" key="1">
    <citation type="journal article" date="2019" name="Sci. Rep.">
        <title>Orb-weaving spider Araneus ventricosus genome elucidates the spidroin gene catalogue.</title>
        <authorList>
            <person name="Kono N."/>
            <person name="Nakamura H."/>
            <person name="Ohtoshi R."/>
            <person name="Moran D.A.P."/>
            <person name="Shinohara A."/>
            <person name="Yoshida Y."/>
            <person name="Fujiwara M."/>
            <person name="Mori M."/>
            <person name="Tomita M."/>
            <person name="Arakawa K."/>
        </authorList>
    </citation>
    <scope>NUCLEOTIDE SEQUENCE [LARGE SCALE GENOMIC DNA]</scope>
</reference>
<dbReference type="AlphaFoldDB" id="A0A4Y2MQQ1"/>
<dbReference type="Proteomes" id="UP000499080">
    <property type="component" value="Unassembled WGS sequence"/>
</dbReference>
<keyword evidence="2" id="KW-1185">Reference proteome</keyword>
<evidence type="ECO:0000313" key="2">
    <source>
        <dbReference type="Proteomes" id="UP000499080"/>
    </source>
</evidence>